<feature type="signal peptide" evidence="1">
    <location>
        <begin position="1"/>
        <end position="25"/>
    </location>
</feature>
<reference evidence="3" key="1">
    <citation type="submission" date="2016-11" db="UniProtKB">
        <authorList>
            <consortium name="WormBaseParasite"/>
        </authorList>
    </citation>
    <scope>IDENTIFICATION</scope>
</reference>
<evidence type="ECO:0000313" key="2">
    <source>
        <dbReference type="Proteomes" id="UP000095283"/>
    </source>
</evidence>
<sequence length="116" mass="13330">MRVRKIWKILKTLIHITLFIGDGFTSRSCYWRRSCWPVFCSSSLADKTYCQGPHNALIEWSMKAKFKLYFRLVIHHYGHGSNGITLGWGSAERAVSLIKETLFEEEAEAFKSGGII</sequence>
<name>A0A1I7W6H0_HETBA</name>
<keyword evidence="1" id="KW-0732">Signal</keyword>
<accession>A0A1I7W6H0</accession>
<organism evidence="2 3">
    <name type="scientific">Heterorhabditis bacteriophora</name>
    <name type="common">Entomopathogenic nematode worm</name>
    <dbReference type="NCBI Taxonomy" id="37862"/>
    <lineage>
        <taxon>Eukaryota</taxon>
        <taxon>Metazoa</taxon>
        <taxon>Ecdysozoa</taxon>
        <taxon>Nematoda</taxon>
        <taxon>Chromadorea</taxon>
        <taxon>Rhabditida</taxon>
        <taxon>Rhabditina</taxon>
        <taxon>Rhabditomorpha</taxon>
        <taxon>Strongyloidea</taxon>
        <taxon>Heterorhabditidae</taxon>
        <taxon>Heterorhabditis</taxon>
    </lineage>
</organism>
<dbReference type="PROSITE" id="PS00677">
    <property type="entry name" value="DAO"/>
    <property type="match status" value="1"/>
</dbReference>
<dbReference type="Proteomes" id="UP000095283">
    <property type="component" value="Unplaced"/>
</dbReference>
<dbReference type="InterPro" id="IPR006181">
    <property type="entry name" value="D-amino_acid_oxidase_CS"/>
</dbReference>
<dbReference type="AlphaFoldDB" id="A0A1I7W6H0"/>
<dbReference type="GO" id="GO:0003884">
    <property type="term" value="F:D-amino-acid oxidase activity"/>
    <property type="evidence" value="ECO:0007669"/>
    <property type="project" value="InterPro"/>
</dbReference>
<evidence type="ECO:0000256" key="1">
    <source>
        <dbReference type="SAM" id="SignalP"/>
    </source>
</evidence>
<keyword evidence="2" id="KW-1185">Reference proteome</keyword>
<dbReference type="WBParaSite" id="Hba_00193">
    <property type="protein sequence ID" value="Hba_00193"/>
    <property type="gene ID" value="Hba_00193"/>
</dbReference>
<feature type="chain" id="PRO_5009310458" evidence="1">
    <location>
        <begin position="26"/>
        <end position="116"/>
    </location>
</feature>
<dbReference type="Gene3D" id="3.40.50.720">
    <property type="entry name" value="NAD(P)-binding Rossmann-like Domain"/>
    <property type="match status" value="1"/>
</dbReference>
<proteinExistence type="predicted"/>
<protein>
    <submittedName>
        <fullName evidence="3">Amino_oxidase domain-containing protein</fullName>
    </submittedName>
</protein>
<evidence type="ECO:0000313" key="3">
    <source>
        <dbReference type="WBParaSite" id="Hba_00193"/>
    </source>
</evidence>